<dbReference type="InterPro" id="IPR001434">
    <property type="entry name" value="OmcB-like_DUF11"/>
</dbReference>
<protein>
    <submittedName>
        <fullName evidence="3">DUF11 domain-containing protein</fullName>
    </submittedName>
</protein>
<proteinExistence type="predicted"/>
<dbReference type="InterPro" id="IPR047589">
    <property type="entry name" value="DUF11_rpt"/>
</dbReference>
<accession>A0ABQ6T5P9</accession>
<dbReference type="Pfam" id="PF17963">
    <property type="entry name" value="Big_9"/>
    <property type="match status" value="19"/>
</dbReference>
<feature type="region of interest" description="Disordered" evidence="1">
    <location>
        <begin position="5015"/>
        <end position="5034"/>
    </location>
</feature>
<feature type="domain" description="DUF11" evidence="2">
    <location>
        <begin position="4677"/>
        <end position="4795"/>
    </location>
</feature>
<evidence type="ECO:0000259" key="2">
    <source>
        <dbReference type="Pfam" id="PF01345"/>
    </source>
</evidence>
<dbReference type="Gene3D" id="2.60.40.3440">
    <property type="match status" value="4"/>
</dbReference>
<evidence type="ECO:0000313" key="3">
    <source>
        <dbReference type="EMBL" id="KAA9004296.1"/>
    </source>
</evidence>
<reference evidence="3 4" key="1">
    <citation type="journal article" date="2020" name="Antonie Van Leeuwenhoek">
        <title>Stenotrophomonas cyclobalanopsidis sp. nov., isolated from the leaf spot disease of Cyclobalanopsis patelliformis.</title>
        <authorList>
            <person name="Bian D.R."/>
            <person name="Xue H."/>
            <person name="Piao C.G."/>
            <person name="Li Y."/>
        </authorList>
    </citation>
    <scope>NUCLEOTIDE SEQUENCE [LARGE SCALE GENOMIC DNA]</scope>
    <source>
        <strain evidence="3 4">TPQG1-4</strain>
    </source>
</reference>
<name>A0ABQ6T5P9_9GAMM</name>
<dbReference type="EMBL" id="VYKI01000001">
    <property type="protein sequence ID" value="KAA9004296.1"/>
    <property type="molecule type" value="Genomic_DNA"/>
</dbReference>
<comment type="caution">
    <text evidence="3">The sequence shown here is derived from an EMBL/GenBank/DDBJ whole genome shotgun (WGS) entry which is preliminary data.</text>
</comment>
<dbReference type="Proteomes" id="UP000326367">
    <property type="component" value="Unassembled WGS sequence"/>
</dbReference>
<keyword evidence="4" id="KW-1185">Reference proteome</keyword>
<dbReference type="SUPFAM" id="SSF117074">
    <property type="entry name" value="Hypothetical protein PA1324"/>
    <property type="match status" value="1"/>
</dbReference>
<dbReference type="Gene3D" id="2.60.40.10">
    <property type="entry name" value="Immunoglobulins"/>
    <property type="match status" value="1"/>
</dbReference>
<feature type="domain" description="DUF11" evidence="2">
    <location>
        <begin position="91"/>
        <end position="215"/>
    </location>
</feature>
<dbReference type="InterPro" id="IPR013783">
    <property type="entry name" value="Ig-like_fold"/>
</dbReference>
<dbReference type="Pfam" id="PF01345">
    <property type="entry name" value="DUF11"/>
    <property type="match status" value="2"/>
</dbReference>
<gene>
    <name evidence="3" type="ORF">FJU31_00110</name>
</gene>
<organism evidence="3 4">
    <name type="scientific">Stenotrophomonas cyclobalanopsidis</name>
    <dbReference type="NCBI Taxonomy" id="2771362"/>
    <lineage>
        <taxon>Bacteria</taxon>
        <taxon>Pseudomonadati</taxon>
        <taxon>Pseudomonadota</taxon>
        <taxon>Gammaproteobacteria</taxon>
        <taxon>Lysobacterales</taxon>
        <taxon>Lysobacteraceae</taxon>
        <taxon>Stenotrophomonas</taxon>
    </lineage>
</organism>
<evidence type="ECO:0000313" key="4">
    <source>
        <dbReference type="Proteomes" id="UP000326367"/>
    </source>
</evidence>
<sequence>MPDACSRRRRAFEDGRMAAVGTQGRAGRVSAGIAHAMAVLALLLPPPLLAQSYPNPLNNTATVTAPTDVADPTPGNNSATDTNALALQAQLSVSKSLVSASPVAAGGPVQYRIQVNNAGPSAASGVGVVDTVSSLLTNVTWTCQATTTASSCAQPSGSGNAVNVLVNVGVGDSVVLLVNGTAPAATPATVPANSVSLVLPSGTTDPTPGDNTATTPAVPVQANALVAVNDSFTTPLSSTTGGSTPTVLGNDTLNGQPVVGSNLIISLQNAPAGFTINSAGVIAVPAGAAAGATSIGYQICENASPTNCATATASLVIAPTAVNDSINAQAGATTVTANLADNDNAPAGATYTASGTPVAGATISNTGTLTYAPVGGITQPASIAYQVCLPAPNNSICSIATASVLVNANVLVANDDTFATPLPPGAGGTTPSVLVNDTFAGDPVPQAGVTLSLVGAPSGFSINPDGTIVVPATAAAGPLSLLYRFCDNAAPANCATATANLVVSPDAVNDAVSTPGGGRPVTGTLAGNDNFASGSVFTLGTQATRGTAVVNADGAFTYTPANAATGPDTFTYQLCLPAPNGTVCDTATVTVSVAANQLAAADDLFATPLQPGTTTAVSLLGNDTLNGTAVTPAGVSLALNDAPASITANAAGQLQVAAGAASGAFIFSYAICELPGATNCATANVQLVIAPDAVDDSFAATAGVALANTVAGNDNVPAGSQFSLLAGAAHGTVSVNADGSFSYTAQGTYAGADSFRYQVCLPAPNGGICDAATVTVNVAVAAVVAGNDDFTAAPVPATGGTTASVLANDTLNGVAIDPAQATLSLINAPPAGFTLAPTGELQVPAGAPAGPLSLTYQLCQAGTSNCATATIAVVIAPQAVADSFTTQVGRPVSGNVSVNDRVAAGSTYAVTGAAPQGLAFNADGSFTYTPPAQFTGTTTFTYQACLAAPYTTACSTATATLNVNAGTLVANDDDFRGSLLNPATGGTTISVLANDTINGAIPPAPAEVILSLLGAPSGYVLNPNGTLSVPGGAAAGAVNFGYRMCEAALPTNCDDGAVQLLLAPVAVNDNVSTAVGVPVSGNVASNDNVPAGATFSVTGTAPAGLVLAANGAFTYTPPAGTQGVVTFAYQACLPAPDGTVCAGATVTLNVNAGTLVAGDDDFRATPIGAGGGSTLSVLLNDSLNGTQPPASADVLLSLVGAPSGFTLDANGVLNVDAGVPSGALTLTYQLCETALPSNCDSAQIRLVVAPTAVADVFSTPAGQLLSGSVASNDNAPVGAVFTVSGTAPDGLQLGRDGTFQYTPPAGFTGPVSFSYQACLPAPDSALCSTAGATINVNAGTLIAVDDDFSATPLAPGASSSISVLVNDSLNGSVQPPAGSVILTLVGAPSGYALTTAGLLQVPASAAAGATVLNYQICEAAAPSNCASASIRLVVTPSAQDDSYSTAAGQPLNGSVGDNDNVPAGAVFTVVGATPAGLSFGGGGGFTYLPPVNVVSPVSFTYQACLPAPNNTLCASATASINITVGSLAANDDNFSAAPINPVTGGSTPSVLLNDALNGSTPPAAADVLLSLAGAPAGISLNPDGTVTVAAGVPAGGRTLTYQLCEAAAPGNCANATLRLVVAPSAIDDALSTTVGVALTSSVAGNDNVGTGAQFTVVGPAPAGLSFNADGSFVYTPEAGFSGAVTFSYQVCLATPDNGICAQATATLNVNSGTLVAVDDTITAPVAAGSATSSVLGNDTLNGTTPAAADVVLSLVGAPSGFSIAADGTIAVAAGTAAGAVSLTYQVCEAAATTNCATANVALVVAPAPADDAFAVQAGLSVTANVATNDGMPVGSIFTLQGTPPAGVTFNADGSFTYAPPAGTTSPTSFVYQACLPAPNTTVCGTATVTLNINNGALLANNDSFGAIAPGGTTASVLANDTLNGASPPAPANVALSLVGAPTGFSINATGTVSVPADAASGATTLTYQVCETAAANNCATASIALVVRPTPVDDTISVQAGQANTGNVAGNDAMPAGSTWNVPSPPQGLVFNANGSFTYTPPAGTLGPVTFSYQACLPAPDAAVCGTATATLTIAVSAIVANDDAFAAPLTAGSVTPSVLANDVLNGVTPPPSAAVQLLLVAPPAGFVINNDGSVQIPASAVAGATTLTYQLCETASPTNCDTAAITFVVTPAPQADAFAVQAGASLTGASVATNDNLPAGSSWAVQGTPPAGLAFNADGSFSYTPPVGTTGAVTFTYQACLPAPNNAVCGTATATINVNSGTLVAADDSFSGIAAGGTTASVLANDSLNGTTPPAPASVQLSLVGAPAGFAINPDGTITVPGGVLSGATTLTYQICETAVPSNCDTASVALVIAPSPQADAYSLQVAGTISNGNVAANDNLPTGSQFSVQGTVPAGLDFNTDGSFTYTAPANTPSPVTFSYQACLPAPNAALCGTATVTLNINNGSLITVDDSFTIAPGGSAATSVLGNDSLNGVSPPAAGTVLVSLVGAPAGFVLAADGVLSVPAGIVSGPLTLTYQACEAAVTNNCDTASIALVVLPAPQADVFSVQAGQVLSASVAGNDNMPAGSSWIVQGATPPGLVFNTDGSFSYTPPTGVTGAVTLLYQACLAAPNATDCATAQATLNVSNGTLLAGDDTLAGLAPGGTSAASVLANDSLNGVSPPAPGDVVLSLVGAPAAFILNPNGTITAGSGAMSGPTTLTYQICEAVAPGNCATASVTVVVNPAPQDDAAAVQVGQSLSATVAGNDNMPAGSSWSLPGTPPGGFSFNTDGSYTYAPPAGTSGPVVVAYQVCLPAPNANLCGTATLTLNINNGALVAADDTLTGVAAGTTSSASVLANDSLNGNSPPSGSSVVLSLVGAPAGYAITAQGTISVPSTAVSGPVTLTYQICEAAAANNCDTASVTVVVSPSPQPDAFAVQVAQTLSASVAGNDNVPPGALYSVQGTAPDGLVMTATGAFTYTPPAGRLGVVTFNYQVCLPAPNAAVCGVTTATLTINNGTLVAGDDSLSNIAPGSTVGTSVLANDSLNGVSPPAAGTVTLALVGAPAGFSISADGLITVGTGVQSGPTTLTYRICEAASPANCDTASVLVVVSPAPQPDAFAVQAGQTLANSVAGNDNMPVGSTWSVQGTAPAGLAFDANGSFTYAPPAGTAGPITVTYQACLPAPNAALCGTTTFTLNINNGDLVAGDDVITGVVAGGTSAASVLANDRLNGASPAPAAGVRLSLVGAPAGFTLNPDGTITVGSGVLAGSTTLTYQLCEAAAANNCDTASVTLVVTPTPQADAFSVQAGQQLANSVAGNDSMPAGSSWNMQATAPTGLVFNADGSFTYTPPVGTLGAVSFTYQACLPAPNGSVCGTATVTLNVNTGTLVAGDDSFSNIGPGTATPSVLANDSLNGVTPPPAASVSLSLVGAPTGFGINPDGTISVGSGVVSGSTTLTYQICEVAASSNCAIASVSVVVSPAPQADAFSVQAGQSVNNNVAGNDNMPAGSTFSLQGATPAGLLFNSDGSFSYTPPAGTTGPVTFTYQTCLPAPNAALCGTATVTLNVNSGTLVAGNDSFTGIAPGGTTPSVLANDSLNGVSPPAAGSVNVSLVGAPAGFTIAADGTISIGTGVTSGTTTLTYQVCEAAASSNCATATINLVVSPAPQADAFSAQAGQVLSNTVAGNDNLPAGASFSVQGASPPGLVFNTDGSFTYAPPVGTTGVVDFTYQACLPAPNAVLCNTATVSFNIGTGTLLAGNDSFSGIAPGGTTPSVLANDSLNGVSPPAAGTVTLGLVGAPAGFAINADGTISIGGGVTSGATTLTYRVCEAAAPSNCATATVAVVVSPVPQADAFSVAAGQALSNTVAGNDNLPAGSSWSVQGATPAGLVFNTDGSFTYTPPVGTTGAVTFTYQACLPAPDAALCGTATVTLNVNTGTLVAGDDSFTGIAPGGTTPSVLGNDALNGVTPPPANTVTLGLVGAPAGISINPDGTISIGSGVPSGPTTISYQVCEVAAPSNCANAMVSVVVSPAPQPDAFSVRAGRVLSNTVAGNDNVPAGSSWSVQGATPPGLVFNADGSFTYTPPAGTLGAVTFTYQVCLPAPNAAQCGTASVTLNVNTGTLLAGDDSFSGIAPGGTTTSVLANDSLNGVSPPAAGTVTLTLVGAPAGFGINPDGTISIGTGVTSGPTTVTYQVCEVAAPGNCATASVTVVVSPAPQPDAFSVQAGQTLANSVAGNDNMPAGSVWSVQGATPAGLLFNADGSFTYTPPVGTSGPVSFTYEVCLPAPNAALCSTATVTFNVGGAANVVLAVNDDFSGTPVDPSVGGTIARSVLDNDSFNNVSPPPVGSVVASLTGSTPGYTMNNQGQIMVAPGVQAGQVQLAYQLCENGVPTNCTTAIATVLVQGPVGALLAVDDTGGPVGPEGRARLLNVLANDTFNSATLDPAQVNFTPVATTALTFSADGWVDVAAGLAPGSYSTTYTLCLVSQPTVCDVGTVTVTVIAAEPGVVAEDDRIDMPQNGVVDIDVLGNDRMDGTPVDPATVTVTITAPPPYGDATVLPNKRIRFAVLANFAGVQSLDYQVCDVADPSMCASASVAIAVEPNVLTLADDAVTAETSGPLLINVLANDSTRTAPLDPASLRVAAAPTHGTVQCANGVCTYTPAADFSGTDSFRYRVCDLSVPIPLCAEANVAVTVAGQQAVLRLTKVAAKRTAQIGDLVRYTVTIDNVGEVDANGATLLDTLPPGFTFVSGGFAVRDADNDARTSGVQPLRIDGIDVPVGERATVVYYLRVGAGTGTGVHTNRITAIDGQNRSIANVATADVEVSVDPLLDESLIVGSVFDDRNGNGIQDDGERGIPGVRVAAVEGLVMETDAFGRYHLVGIPGGEARGRNFILKVDPSTLPAGARFTTPNPLVRRITPGLPVRFDFGVRMPDGALSSESVPAAAVPRPARVELGQALFASGSATLAADRASVLGKAAQALVARGGGRVLLVAAAGEDALAGQRAQTVRDALASRLPAEVAAATRIEVHGSDGRVLQQLAIEPPGRLPPPAGSRSGEGR</sequence>
<dbReference type="NCBIfam" id="TIGR01451">
    <property type="entry name" value="B_ant_repeat"/>
    <property type="match status" value="2"/>
</dbReference>
<evidence type="ECO:0000256" key="1">
    <source>
        <dbReference type="SAM" id="MobiDB-lite"/>
    </source>
</evidence>